<gene>
    <name evidence="4" type="ORF">SCF082_LOCUS37464</name>
    <name evidence="5" type="ORF">SCF082_LOCUS38704</name>
</gene>
<dbReference type="InterPro" id="IPR010263">
    <property type="entry name" value="T6SS_TssK"/>
</dbReference>
<keyword evidence="1" id="KW-0472">Membrane</keyword>
<evidence type="ECO:0000259" key="3">
    <source>
        <dbReference type="Pfam" id="PF14331"/>
    </source>
</evidence>
<dbReference type="EMBL" id="CAXAMM010038820">
    <property type="protein sequence ID" value="CAK9081277.1"/>
    <property type="molecule type" value="Genomic_DNA"/>
</dbReference>
<dbReference type="InterPro" id="IPR038522">
    <property type="entry name" value="T4/T6SS_DotU_sf"/>
</dbReference>
<dbReference type="Pfam" id="PF09850">
    <property type="entry name" value="DotU"/>
    <property type="match status" value="1"/>
</dbReference>
<dbReference type="InterPro" id="IPR017732">
    <property type="entry name" value="T4/T6SS_DotU"/>
</dbReference>
<evidence type="ECO:0000313" key="5">
    <source>
        <dbReference type="EMBL" id="CAK9081277.1"/>
    </source>
</evidence>
<keyword evidence="1" id="KW-1133">Transmembrane helix</keyword>
<dbReference type="EMBL" id="CAXAMM010038225">
    <property type="protein sequence ID" value="CAK9078306.1"/>
    <property type="molecule type" value="Genomic_DNA"/>
</dbReference>
<sequence length="1052" mass="118634">MLVLPHHFQASEANLHDWLTTSLDWVAPYCYGVRHIEILPDALANFEVRIPRLQARLKDGTLISAPSNGHLDTLDVKAALQQHSEVYVYVVLPQFVVGKSNSGRKNGVPIQQRFLIETEEWEERNSGHASRAIETHYLNIQLRVQPELESPAGFESLPLFRLRRSGQPGGIPEIDPGYIPPLLACTGSDNLQQDILLAICAQLGSYIKTQASDLRTQGGWSESNLPQVHHAIMQLAAVNASYPVLLQLVQAHSVHPFEMYRELCRLIGQLSIQREDWQPPELPAYDHDDLGRIFTNIKAEIDAMFCADGPIARIHRVPLIGVEDRMEASLDPNWLKDDSQLFIGIRSGLVADDLNQMIGESHLDWKLGTSRLISQIYQNGEAGLSLTRVQGRHASLPQLTGVTYFKIETGGPYWQQLLDAPTLALKVNNRFVRGDFTGKNVVPLTLFVLGVMDRIRESDGALPEQDEIRPRLKNMLGQFNVRGPQEEDFSLAKSAMVYWIDELLVNSDWTYASQWRDNPLEREIYGSRNRAWKFFENADYARSLESTDALEVFGQCVALGFQGIYRSESLRRAVFQDTAQRNADDPPEEAEINAQSESADSAIKPVLKILLLPFTFIAKGAEAVFSGSLPRWAYIALEVVTVAVVTIVLAAINWYFDLERYLVGPTPLRRVWLGLVALLGYLCVRLMLLVIQLVPRRSQEFPDIAAAVASGLEALNLERINIRETPIFLIVGTNDDSDSAIASSPAIGKTFFGVREDASVRWYGNHEGVWITVPGVSAISAQVAHMAEYSAPSDQTPAGLRLTVEEKEVCARRMRYFVKLLRQIRGPVVPFNGVLLTVPYQWIDDPDCAQLADTVQADMEVLQHDAHIKCQCQVVFHEIEQTPEFSAYLERVADEDRQHRWGCSLPYFTAPTKGDVEPLHQWLQSHFEHRVFRLFQDRLDFEQNGMLYRLLESSRQSEKRFCSLLTNAFAVDTRDRFYLSGVYFASLTRSDRALFDEIPVKMLEDHDEVIGWNDTALRRNRRFRTMSAVAAALVVTMLALDVVALGGMLMGR</sequence>
<dbReference type="Gene3D" id="1.25.40.590">
    <property type="entry name" value="Type IV / VI secretion system, DotU"/>
    <property type="match status" value="1"/>
</dbReference>
<feature type="domain" description="Type IV / VI secretion system DotU" evidence="2">
    <location>
        <begin position="449"/>
        <end position="643"/>
    </location>
</feature>
<evidence type="ECO:0000313" key="6">
    <source>
        <dbReference type="Proteomes" id="UP001642464"/>
    </source>
</evidence>
<keyword evidence="6" id="KW-1185">Reference proteome</keyword>
<feature type="transmembrane region" description="Helical" evidence="1">
    <location>
        <begin position="1028"/>
        <end position="1050"/>
    </location>
</feature>
<accession>A0ABP0Q035</accession>
<dbReference type="NCBIfam" id="TIGR03353">
    <property type="entry name" value="VI_chp_4"/>
    <property type="match status" value="1"/>
</dbReference>
<feature type="domain" description="Type VI secretion system component TssM1 N-terminal" evidence="3">
    <location>
        <begin position="814"/>
        <end position="991"/>
    </location>
</feature>
<evidence type="ECO:0000313" key="4">
    <source>
        <dbReference type="EMBL" id="CAK9078306.1"/>
    </source>
</evidence>
<dbReference type="PANTHER" id="PTHR35566">
    <property type="entry name" value="BLR3599 PROTEIN"/>
    <property type="match status" value="1"/>
</dbReference>
<dbReference type="InterPro" id="IPR025743">
    <property type="entry name" value="TssM1_N"/>
</dbReference>
<comment type="caution">
    <text evidence="5">The sequence shown here is derived from an EMBL/GenBank/DDBJ whole genome shotgun (WGS) entry which is preliminary data.</text>
</comment>
<organism evidence="5 6">
    <name type="scientific">Durusdinium trenchii</name>
    <dbReference type="NCBI Taxonomy" id="1381693"/>
    <lineage>
        <taxon>Eukaryota</taxon>
        <taxon>Sar</taxon>
        <taxon>Alveolata</taxon>
        <taxon>Dinophyceae</taxon>
        <taxon>Suessiales</taxon>
        <taxon>Symbiodiniaceae</taxon>
        <taxon>Durusdinium</taxon>
    </lineage>
</organism>
<feature type="transmembrane region" description="Helical" evidence="1">
    <location>
        <begin position="671"/>
        <end position="691"/>
    </location>
</feature>
<evidence type="ECO:0000259" key="2">
    <source>
        <dbReference type="Pfam" id="PF09850"/>
    </source>
</evidence>
<dbReference type="PANTHER" id="PTHR35566:SF1">
    <property type="entry name" value="TYPE VI SECRETION SYSTEM BASEPLATE COMPONENT TSSK1"/>
    <property type="match status" value="1"/>
</dbReference>
<dbReference type="Proteomes" id="UP001642464">
    <property type="component" value="Unassembled WGS sequence"/>
</dbReference>
<dbReference type="Pfam" id="PF05936">
    <property type="entry name" value="T6SS_VasE"/>
    <property type="match status" value="1"/>
</dbReference>
<dbReference type="Pfam" id="PF14331">
    <property type="entry name" value="IcmF-related_N"/>
    <property type="match status" value="1"/>
</dbReference>
<keyword evidence="1" id="KW-0812">Transmembrane</keyword>
<evidence type="ECO:0000256" key="1">
    <source>
        <dbReference type="SAM" id="Phobius"/>
    </source>
</evidence>
<protein>
    <submittedName>
        <fullName evidence="5">Type VI secretion system baseplate component TssK1</fullName>
    </submittedName>
</protein>
<feature type="transmembrane region" description="Helical" evidence="1">
    <location>
        <begin position="632"/>
        <end position="656"/>
    </location>
</feature>
<proteinExistence type="predicted"/>
<name>A0ABP0Q035_9DINO</name>
<reference evidence="5 6" key="1">
    <citation type="submission" date="2024-02" db="EMBL/GenBank/DDBJ databases">
        <authorList>
            <person name="Chen Y."/>
            <person name="Shah S."/>
            <person name="Dougan E. K."/>
            <person name="Thang M."/>
            <person name="Chan C."/>
        </authorList>
    </citation>
    <scope>NUCLEOTIDE SEQUENCE [LARGE SCALE GENOMIC DNA]</scope>
</reference>